<keyword evidence="2 4" id="KW-0808">Transferase</keyword>
<feature type="compositionally biased region" description="Acidic residues" evidence="5">
    <location>
        <begin position="320"/>
        <end position="331"/>
    </location>
</feature>
<reference evidence="6 7" key="1">
    <citation type="journal article" date="2016" name="Proc. Natl. Acad. Sci. U.S.A.">
        <title>Comparative genomics of biotechnologically important yeasts.</title>
        <authorList>
            <person name="Riley R."/>
            <person name="Haridas S."/>
            <person name="Wolfe K.H."/>
            <person name="Lopes M.R."/>
            <person name="Hittinger C.T."/>
            <person name="Goeker M."/>
            <person name="Salamov A.A."/>
            <person name="Wisecaver J.H."/>
            <person name="Long T.M."/>
            <person name="Calvey C.H."/>
            <person name="Aerts A.L."/>
            <person name="Barry K.W."/>
            <person name="Choi C."/>
            <person name="Clum A."/>
            <person name="Coughlan A.Y."/>
            <person name="Deshpande S."/>
            <person name="Douglass A.P."/>
            <person name="Hanson S.J."/>
            <person name="Klenk H.-P."/>
            <person name="LaButti K.M."/>
            <person name="Lapidus A."/>
            <person name="Lindquist E.A."/>
            <person name="Lipzen A.M."/>
            <person name="Meier-Kolthoff J.P."/>
            <person name="Ohm R.A."/>
            <person name="Otillar R.P."/>
            <person name="Pangilinan J.L."/>
            <person name="Peng Y."/>
            <person name="Rokas A."/>
            <person name="Rosa C.A."/>
            <person name="Scheuner C."/>
            <person name="Sibirny A.A."/>
            <person name="Slot J.C."/>
            <person name="Stielow J.B."/>
            <person name="Sun H."/>
            <person name="Kurtzman C.P."/>
            <person name="Blackwell M."/>
            <person name="Grigoriev I.V."/>
            <person name="Jeffries T.W."/>
        </authorList>
    </citation>
    <scope>NUCLEOTIDE SEQUENCE [LARGE SCALE GENOMIC DNA]</scope>
    <source>
        <strain evidence="6 7">NRRL Y-2026</strain>
    </source>
</reference>
<evidence type="ECO:0000256" key="4">
    <source>
        <dbReference type="RuleBase" id="RU363090"/>
    </source>
</evidence>
<name>A0A1E3NM00_9ASCO</name>
<dbReference type="InterPro" id="IPR038286">
    <property type="entry name" value="IPK_sf"/>
</dbReference>
<protein>
    <recommendedName>
        <fullName evidence="4">Kinase</fullName>
        <ecNumber evidence="4">2.7.-.-</ecNumber>
    </recommendedName>
</protein>
<dbReference type="PANTHER" id="PTHR12400">
    <property type="entry name" value="INOSITOL POLYPHOSPHATE KINASE"/>
    <property type="match status" value="1"/>
</dbReference>
<dbReference type="GO" id="GO:0000122">
    <property type="term" value="P:negative regulation of transcription by RNA polymerase II"/>
    <property type="evidence" value="ECO:0007669"/>
    <property type="project" value="EnsemblFungi"/>
</dbReference>
<dbReference type="GO" id="GO:0000825">
    <property type="term" value="F:inositol-1,3,4,5-tetrakisphosphate 6-kinase activity"/>
    <property type="evidence" value="ECO:0007669"/>
    <property type="project" value="EnsemblFungi"/>
</dbReference>
<dbReference type="GO" id="GO:0005634">
    <property type="term" value="C:nucleus"/>
    <property type="evidence" value="ECO:0007669"/>
    <property type="project" value="EnsemblFungi"/>
</dbReference>
<dbReference type="GO" id="GO:0000821">
    <property type="term" value="P:regulation of arginine metabolic process"/>
    <property type="evidence" value="ECO:0007669"/>
    <property type="project" value="EnsemblFungi"/>
</dbReference>
<dbReference type="STRING" id="763406.A0A1E3NM00"/>
<evidence type="ECO:0000313" key="6">
    <source>
        <dbReference type="EMBL" id="ODQ47169.1"/>
    </source>
</evidence>
<dbReference type="GO" id="GO:0030674">
    <property type="term" value="F:protein-macromolecule adaptor activity"/>
    <property type="evidence" value="ECO:0007669"/>
    <property type="project" value="EnsemblFungi"/>
</dbReference>
<dbReference type="EC" id="2.7.-.-" evidence="4"/>
<evidence type="ECO:0000256" key="1">
    <source>
        <dbReference type="ARBA" id="ARBA00007374"/>
    </source>
</evidence>
<organism evidence="6 7">
    <name type="scientific">Pichia membranifaciens NRRL Y-2026</name>
    <dbReference type="NCBI Taxonomy" id="763406"/>
    <lineage>
        <taxon>Eukaryota</taxon>
        <taxon>Fungi</taxon>
        <taxon>Dikarya</taxon>
        <taxon>Ascomycota</taxon>
        <taxon>Saccharomycotina</taxon>
        <taxon>Pichiomycetes</taxon>
        <taxon>Pichiales</taxon>
        <taxon>Pichiaceae</taxon>
        <taxon>Pichia</taxon>
    </lineage>
</organism>
<dbReference type="GO" id="GO:0050821">
    <property type="term" value="P:protein stabilization"/>
    <property type="evidence" value="ECO:0007669"/>
    <property type="project" value="EnsemblFungi"/>
</dbReference>
<dbReference type="GO" id="GO:0016303">
    <property type="term" value="F:1-phosphatidylinositol-3-kinase activity"/>
    <property type="evidence" value="ECO:0007669"/>
    <property type="project" value="EnsemblFungi"/>
</dbReference>
<dbReference type="GO" id="GO:0008440">
    <property type="term" value="F:inositol-1,4,5-trisphosphate 3-kinase activity"/>
    <property type="evidence" value="ECO:0007669"/>
    <property type="project" value="EnsemblFungi"/>
</dbReference>
<dbReference type="GeneID" id="30180568"/>
<dbReference type="InterPro" id="IPR005522">
    <property type="entry name" value="IPK"/>
</dbReference>
<keyword evidence="3 4" id="KW-0418">Kinase</keyword>
<evidence type="ECO:0000313" key="7">
    <source>
        <dbReference type="Proteomes" id="UP000094455"/>
    </source>
</evidence>
<gene>
    <name evidence="6" type="ORF">PICMEDRAFT_71272</name>
</gene>
<dbReference type="Gene3D" id="3.30.470.160">
    <property type="entry name" value="Inositol polyphosphate kinase"/>
    <property type="match status" value="1"/>
</dbReference>
<dbReference type="Pfam" id="PF03770">
    <property type="entry name" value="IPK"/>
    <property type="match status" value="1"/>
</dbReference>
<dbReference type="SUPFAM" id="SSF56104">
    <property type="entry name" value="SAICAR synthase-like"/>
    <property type="match status" value="1"/>
</dbReference>
<dbReference type="GO" id="GO:0005737">
    <property type="term" value="C:cytoplasm"/>
    <property type="evidence" value="ECO:0007669"/>
    <property type="project" value="TreeGrafter"/>
</dbReference>
<dbReference type="GO" id="GO:0000824">
    <property type="term" value="F:inositol-1,4,5,6-tetrakisphosphate 3-kinase activity"/>
    <property type="evidence" value="ECO:0007669"/>
    <property type="project" value="EnsemblFungi"/>
</dbReference>
<dbReference type="GO" id="GO:0016236">
    <property type="term" value="P:macroautophagy"/>
    <property type="evidence" value="ECO:0007669"/>
    <property type="project" value="EnsemblFungi"/>
</dbReference>
<evidence type="ECO:0000256" key="5">
    <source>
        <dbReference type="SAM" id="MobiDB-lite"/>
    </source>
</evidence>
<comment type="similarity">
    <text evidence="1 4">Belongs to the inositol phosphokinase (IPK) family.</text>
</comment>
<sequence>MSMVPLQHKAAGHEGPMQSNDGSLFVKPTTNQEIEFYNETQNRKMQLGQEVPYGNSLCDWMPEFVGVLYPGASNDLIRETGGNIQKELLDKATDTLELEGENKQYLILNNSLYGFSQPSIMDIKLGSVLYDSSANHDKVKRMKHVSANTTSGSLKFRIAGMIIKDDFQGKLPAEIPGMKLEDVCTTEFERGYLTFNKYFGRKLTKDTVGEGLKIFFRYNKLPEKVQNLIIQNFHTRLQMLYNCLLDEEIRIVSGSLFFVFENDITRWEKLFFEDPIIAPQMTVEDDDDDDDDEEEDDEELPYYTQKDGKNMIQIRKGTTEDEYTSDSETENSDLAPLSTLKIIDFAHASYTPGKGHDEEIVSGIENLFGIIEHI</sequence>
<dbReference type="Proteomes" id="UP000094455">
    <property type="component" value="Unassembled WGS sequence"/>
</dbReference>
<dbReference type="GO" id="GO:0045944">
    <property type="term" value="P:positive regulation of transcription by RNA polymerase II"/>
    <property type="evidence" value="ECO:0007669"/>
    <property type="project" value="EnsemblFungi"/>
</dbReference>
<dbReference type="GO" id="GO:0032958">
    <property type="term" value="P:inositol phosphate biosynthetic process"/>
    <property type="evidence" value="ECO:0007669"/>
    <property type="project" value="EnsemblFungi"/>
</dbReference>
<dbReference type="GO" id="GO:0000827">
    <property type="term" value="F:inositol-1,3,4,5,6-pentakisphosphate kinase activity"/>
    <property type="evidence" value="ECO:0007669"/>
    <property type="project" value="EnsemblFungi"/>
</dbReference>
<feature type="compositionally biased region" description="Acidic residues" evidence="5">
    <location>
        <begin position="283"/>
        <end position="300"/>
    </location>
</feature>
<keyword evidence="7" id="KW-1185">Reference proteome</keyword>
<dbReference type="AlphaFoldDB" id="A0A1E3NM00"/>
<feature type="region of interest" description="Disordered" evidence="5">
    <location>
        <begin position="1"/>
        <end position="21"/>
    </location>
</feature>
<dbReference type="EMBL" id="KV454002">
    <property type="protein sequence ID" value="ODQ47169.1"/>
    <property type="molecule type" value="Genomic_DNA"/>
</dbReference>
<dbReference type="OrthoDB" id="338650at2759"/>
<dbReference type="GO" id="GO:0000823">
    <property type="term" value="F:inositol-1,4,5-trisphosphate 6-kinase activity"/>
    <property type="evidence" value="ECO:0007669"/>
    <property type="project" value="EnsemblFungi"/>
</dbReference>
<proteinExistence type="inferred from homology"/>
<feature type="region of interest" description="Disordered" evidence="5">
    <location>
        <begin position="281"/>
        <end position="331"/>
    </location>
</feature>
<dbReference type="RefSeq" id="XP_019018282.1">
    <property type="nucleotide sequence ID" value="XM_019163881.1"/>
</dbReference>
<evidence type="ECO:0000256" key="2">
    <source>
        <dbReference type="ARBA" id="ARBA00022679"/>
    </source>
</evidence>
<dbReference type="PANTHER" id="PTHR12400:SF103">
    <property type="entry name" value="INOSITOL POLYPHOSPHATE MULTIKINASE"/>
    <property type="match status" value="1"/>
</dbReference>
<evidence type="ECO:0000256" key="3">
    <source>
        <dbReference type="ARBA" id="ARBA00022777"/>
    </source>
</evidence>
<accession>A0A1E3NM00</accession>